<dbReference type="GeneID" id="62164037"/>
<keyword evidence="2" id="KW-0812">Transmembrane</keyword>
<keyword evidence="2" id="KW-1133">Transmembrane helix</keyword>
<evidence type="ECO:0000256" key="1">
    <source>
        <dbReference type="SAM" id="MobiDB-lite"/>
    </source>
</evidence>
<dbReference type="RefSeq" id="XP_038743726.1">
    <property type="nucleotide sequence ID" value="XM_038890963.1"/>
</dbReference>
<evidence type="ECO:0000256" key="2">
    <source>
        <dbReference type="SAM" id="Phobius"/>
    </source>
</evidence>
<accession>A0A9P6I1T9</accession>
<dbReference type="AlphaFoldDB" id="A0A9P6I1T9"/>
<dbReference type="EMBL" id="JAATWM020000027">
    <property type="protein sequence ID" value="KAF9874265.1"/>
    <property type="molecule type" value="Genomic_DNA"/>
</dbReference>
<feature type="compositionally biased region" description="Acidic residues" evidence="1">
    <location>
        <begin position="76"/>
        <end position="85"/>
    </location>
</feature>
<sequence length="610" mass="63592">MSLSPGDNLKCSGPLNMGKAFGFSFIALAFATVISLYMLIVASPKFSKPIPAEEYELFERSSDEFPGDIWERQVDDDCDDDDDDGGGGGGGSGEIHPNPGLWSSESPAVSCLAPCTIYWPPLTLNQPLTVSWPAITTSLWSLTGTVSVLKTTTITIPIFTTSVVSFWGVTVTGGDPVDTFVTPVQSIVPPPTTLVVDNTLVSVTETYVLSGSATSYTILPPPATTGAPQVTTITIQPPPTYSIDISTTPKPVHYTQKPPGDDMYCASNCGENDCRFGCGGTCGPFGCEGCGIFGCGGTSCGLGGCSGGCPILGCPGGLGGGGGGGGGPPPGDPPGECNGNQCECDSQKTVGTSCGVGCPVTVVPWTTIEDPDDCTSSCQTTPTSCGGTETTSTTSSTETITYPGPCTALDYNPWSIQDPAAAVVTEVWSYIESVYAAEETEIITTSGPSITTTPITTTAHQDPPGPITTTAHEDPAPEPEPPKETPTVSYDCKGSGLCGSTVNMLKYCDHAVNYLRRGENFVYTTEKDKLNGNCWSDWAGNGCGVFIAGTPDDKYTDAEYCEITGDDMWWAYQDIRADDGGNCDKCGSKHFGNGCRVTINYVTGCANHES</sequence>
<evidence type="ECO:0000313" key="3">
    <source>
        <dbReference type="EMBL" id="KAF9874265.1"/>
    </source>
</evidence>
<feature type="transmembrane region" description="Helical" evidence="2">
    <location>
        <begin position="20"/>
        <end position="40"/>
    </location>
</feature>
<gene>
    <name evidence="3" type="ORF">CkaCkLH20_08248</name>
</gene>
<keyword evidence="2" id="KW-0472">Membrane</keyword>
<dbReference type="InterPro" id="IPR029167">
    <property type="entry name" value="Mug117"/>
</dbReference>
<comment type="caution">
    <text evidence="3">The sequence shown here is derived from an EMBL/GenBank/DDBJ whole genome shotgun (WGS) entry which is preliminary data.</text>
</comment>
<protein>
    <submittedName>
        <fullName evidence="3">Uncharacterized protein</fullName>
    </submittedName>
</protein>
<dbReference type="Proteomes" id="UP000781932">
    <property type="component" value="Unassembled WGS sequence"/>
</dbReference>
<feature type="region of interest" description="Disordered" evidence="1">
    <location>
        <begin position="456"/>
        <end position="488"/>
    </location>
</feature>
<dbReference type="Pfam" id="PF15474">
    <property type="entry name" value="MU117"/>
    <property type="match status" value="1"/>
</dbReference>
<name>A0A9P6I1T9_9PEZI</name>
<reference evidence="3" key="1">
    <citation type="submission" date="2020-03" db="EMBL/GenBank/DDBJ databases">
        <authorList>
            <person name="He L."/>
        </authorList>
    </citation>
    <scope>NUCLEOTIDE SEQUENCE</scope>
    <source>
        <strain evidence="3">CkLH20</strain>
    </source>
</reference>
<feature type="compositionally biased region" description="Basic and acidic residues" evidence="1">
    <location>
        <begin position="471"/>
        <end position="483"/>
    </location>
</feature>
<keyword evidence="4" id="KW-1185">Reference proteome</keyword>
<feature type="region of interest" description="Disordered" evidence="1">
    <location>
        <begin position="71"/>
        <end position="99"/>
    </location>
</feature>
<reference evidence="3" key="2">
    <citation type="submission" date="2020-11" db="EMBL/GenBank/DDBJ databases">
        <title>Whole genome sequencing of Colletotrichum sp.</title>
        <authorList>
            <person name="Li H."/>
        </authorList>
    </citation>
    <scope>NUCLEOTIDE SEQUENCE</scope>
    <source>
        <strain evidence="3">CkLH20</strain>
    </source>
</reference>
<evidence type="ECO:0000313" key="4">
    <source>
        <dbReference type="Proteomes" id="UP000781932"/>
    </source>
</evidence>
<proteinExistence type="predicted"/>
<dbReference type="OrthoDB" id="1896086at2759"/>
<organism evidence="3 4">
    <name type="scientific">Colletotrichum karsti</name>
    <dbReference type="NCBI Taxonomy" id="1095194"/>
    <lineage>
        <taxon>Eukaryota</taxon>
        <taxon>Fungi</taxon>
        <taxon>Dikarya</taxon>
        <taxon>Ascomycota</taxon>
        <taxon>Pezizomycotina</taxon>
        <taxon>Sordariomycetes</taxon>
        <taxon>Hypocreomycetidae</taxon>
        <taxon>Glomerellales</taxon>
        <taxon>Glomerellaceae</taxon>
        <taxon>Colletotrichum</taxon>
        <taxon>Colletotrichum boninense species complex</taxon>
    </lineage>
</organism>